<protein>
    <submittedName>
        <fullName evidence="2">Uncharacterized protein</fullName>
    </submittedName>
</protein>
<keyword evidence="3" id="KW-1185">Reference proteome</keyword>
<evidence type="ECO:0000313" key="3">
    <source>
        <dbReference type="Proteomes" id="UP000748531"/>
    </source>
</evidence>
<proteinExistence type="predicted"/>
<feature type="chain" id="PRO_5035268513" evidence="1">
    <location>
        <begin position="29"/>
        <end position="163"/>
    </location>
</feature>
<dbReference type="AlphaFoldDB" id="A0A8J4X3T9"/>
<evidence type="ECO:0000256" key="1">
    <source>
        <dbReference type="SAM" id="SignalP"/>
    </source>
</evidence>
<evidence type="ECO:0000313" key="2">
    <source>
        <dbReference type="EMBL" id="KAF5406357.1"/>
    </source>
</evidence>
<reference evidence="2" key="1">
    <citation type="submission" date="2019-05" db="EMBL/GenBank/DDBJ databases">
        <title>Annotation for the trematode Paragonimus heterotremus.</title>
        <authorList>
            <person name="Choi Y.-J."/>
        </authorList>
    </citation>
    <scope>NUCLEOTIDE SEQUENCE</scope>
    <source>
        <strain evidence="2">LC</strain>
    </source>
</reference>
<comment type="caution">
    <text evidence="2">The sequence shown here is derived from an EMBL/GenBank/DDBJ whole genome shotgun (WGS) entry which is preliminary data.</text>
</comment>
<name>A0A8J4X3T9_9TREM</name>
<dbReference type="EMBL" id="LUCH01000026">
    <property type="protein sequence ID" value="KAF5406357.1"/>
    <property type="molecule type" value="Genomic_DNA"/>
</dbReference>
<feature type="signal peptide" evidence="1">
    <location>
        <begin position="1"/>
        <end position="28"/>
    </location>
</feature>
<organism evidence="2 3">
    <name type="scientific">Paragonimus heterotremus</name>
    <dbReference type="NCBI Taxonomy" id="100268"/>
    <lineage>
        <taxon>Eukaryota</taxon>
        <taxon>Metazoa</taxon>
        <taxon>Spiralia</taxon>
        <taxon>Lophotrochozoa</taxon>
        <taxon>Platyhelminthes</taxon>
        <taxon>Trematoda</taxon>
        <taxon>Digenea</taxon>
        <taxon>Plagiorchiida</taxon>
        <taxon>Troglotremata</taxon>
        <taxon>Troglotrematidae</taxon>
        <taxon>Paragonimus</taxon>
    </lineage>
</organism>
<accession>A0A8J4X3T9</accession>
<sequence>MSIFIWALHIPLQLFGIFFCSQEEPVRARMPVLFSEKAGSYIPYSHLPRRTVLYGLTDPSMYVRLRTTLGRVVVVVVFDAAAAVLLSQTRRCGIFLHGVNCLEKGDEPDQIERDVEDRMPTSIRRQTVGQWTDCVLDYLSIALINSLSADKHCSVLSNGRYSV</sequence>
<dbReference type="Proteomes" id="UP000748531">
    <property type="component" value="Unassembled WGS sequence"/>
</dbReference>
<gene>
    <name evidence="2" type="ORF">PHET_00100</name>
</gene>
<keyword evidence="1" id="KW-0732">Signal</keyword>